<dbReference type="PANTHER" id="PTHR46383:SF1">
    <property type="entry name" value="ASPARTATE AMINOTRANSFERASE"/>
    <property type="match status" value="1"/>
</dbReference>
<dbReference type="Gene3D" id="3.90.1150.10">
    <property type="entry name" value="Aspartate Aminotransferase, domain 1"/>
    <property type="match status" value="1"/>
</dbReference>
<dbReference type="EMBL" id="JAMOGB010000001">
    <property type="protein sequence ID" value="MDO0876424.1"/>
    <property type="molecule type" value="Genomic_DNA"/>
</dbReference>
<evidence type="ECO:0000256" key="6">
    <source>
        <dbReference type="RuleBase" id="RU000481"/>
    </source>
</evidence>
<evidence type="ECO:0000256" key="5">
    <source>
        <dbReference type="ARBA" id="ARBA00022898"/>
    </source>
</evidence>
<dbReference type="CDD" id="cd00609">
    <property type="entry name" value="AAT_like"/>
    <property type="match status" value="1"/>
</dbReference>
<keyword evidence="9" id="KW-1185">Reference proteome</keyword>
<dbReference type="InterPro" id="IPR004839">
    <property type="entry name" value="Aminotransferase_I/II_large"/>
</dbReference>
<protein>
    <recommendedName>
        <fullName evidence="6">Aminotransferase</fullName>
        <ecNumber evidence="6">2.6.1.-</ecNumber>
    </recommendedName>
</protein>
<dbReference type="InterPro" id="IPR015422">
    <property type="entry name" value="PyrdxlP-dep_Trfase_small"/>
</dbReference>
<evidence type="ECO:0000256" key="2">
    <source>
        <dbReference type="ARBA" id="ARBA00007441"/>
    </source>
</evidence>
<dbReference type="SUPFAM" id="SSF53383">
    <property type="entry name" value="PLP-dependent transferases"/>
    <property type="match status" value="1"/>
</dbReference>
<dbReference type="GO" id="GO:0030170">
    <property type="term" value="F:pyridoxal phosphate binding"/>
    <property type="evidence" value="ECO:0007669"/>
    <property type="project" value="InterPro"/>
</dbReference>
<dbReference type="PANTHER" id="PTHR46383">
    <property type="entry name" value="ASPARTATE AMINOTRANSFERASE"/>
    <property type="match status" value="1"/>
</dbReference>
<comment type="similarity">
    <text evidence="2 6">Belongs to the class-I pyridoxal-phosphate-dependent aminotransferase family.</text>
</comment>
<evidence type="ECO:0000313" key="8">
    <source>
        <dbReference type="EMBL" id="MDO0876424.1"/>
    </source>
</evidence>
<comment type="cofactor">
    <cofactor evidence="1 6">
        <name>pyridoxal 5'-phosphate</name>
        <dbReference type="ChEBI" id="CHEBI:597326"/>
    </cofactor>
</comment>
<gene>
    <name evidence="8" type="ORF">NBU54_01865</name>
</gene>
<dbReference type="FunFam" id="3.40.640.10:FF:000033">
    <property type="entry name" value="Aspartate aminotransferase"/>
    <property type="match status" value="1"/>
</dbReference>
<dbReference type="Proteomes" id="UP001176117">
    <property type="component" value="Unassembled WGS sequence"/>
</dbReference>
<dbReference type="GO" id="GO:0008483">
    <property type="term" value="F:transaminase activity"/>
    <property type="evidence" value="ECO:0007669"/>
    <property type="project" value="UniProtKB-KW"/>
</dbReference>
<dbReference type="AlphaFoldDB" id="A0AAW7TE89"/>
<dbReference type="InterPro" id="IPR015424">
    <property type="entry name" value="PyrdxlP-dep_Trfase"/>
</dbReference>
<feature type="domain" description="Aminotransferase class I/classII large" evidence="7">
    <location>
        <begin position="31"/>
        <end position="385"/>
    </location>
</feature>
<dbReference type="RefSeq" id="WP_019417592.1">
    <property type="nucleotide sequence ID" value="NZ_CP012152.1"/>
</dbReference>
<dbReference type="PROSITE" id="PS00105">
    <property type="entry name" value="AA_TRANSFER_CLASS_1"/>
    <property type="match status" value="1"/>
</dbReference>
<comment type="caution">
    <text evidence="8">The sequence shown here is derived from an EMBL/GenBank/DDBJ whole genome shotgun (WGS) entry which is preliminary data.</text>
</comment>
<dbReference type="InterPro" id="IPR004838">
    <property type="entry name" value="NHTrfase_class1_PyrdxlP-BS"/>
</dbReference>
<dbReference type="GO" id="GO:0006520">
    <property type="term" value="P:amino acid metabolic process"/>
    <property type="evidence" value="ECO:0007669"/>
    <property type="project" value="InterPro"/>
</dbReference>
<dbReference type="KEGG" id="agn:AFK25_08750"/>
<dbReference type="Gene3D" id="3.40.640.10">
    <property type="entry name" value="Type I PLP-dependent aspartate aminotransferase-like (Major domain)"/>
    <property type="match status" value="1"/>
</dbReference>
<keyword evidence="3 6" id="KW-0032">Aminotransferase</keyword>
<evidence type="ECO:0000313" key="9">
    <source>
        <dbReference type="Proteomes" id="UP001176117"/>
    </source>
</evidence>
<organism evidence="8 9">
    <name type="scientific">Anoxybacillus gonensis</name>
    <dbReference type="NCBI Taxonomy" id="198467"/>
    <lineage>
        <taxon>Bacteria</taxon>
        <taxon>Bacillati</taxon>
        <taxon>Bacillota</taxon>
        <taxon>Bacilli</taxon>
        <taxon>Bacillales</taxon>
        <taxon>Anoxybacillaceae</taxon>
        <taxon>Anoxybacillus</taxon>
    </lineage>
</organism>
<dbReference type="EC" id="2.6.1.-" evidence="6"/>
<dbReference type="PRINTS" id="PR00753">
    <property type="entry name" value="ACCSYNTHASE"/>
</dbReference>
<reference evidence="8" key="1">
    <citation type="submission" date="2022-05" db="EMBL/GenBank/DDBJ databases">
        <title>Genome-based reclassification of Anoxybacillus salavatliensis Cihan et al. as a later heterotypic synonym of Anoxybacillus gonensis Belduz et al. 2003.</title>
        <authorList>
            <person name="Inan Bektas K."/>
            <person name="Guler H.I."/>
            <person name="Belduz A.O."/>
            <person name="Canakci S."/>
        </authorList>
    </citation>
    <scope>NUCLEOTIDE SEQUENCE</scope>
    <source>
        <strain evidence="8">NCIMB 13933</strain>
    </source>
</reference>
<dbReference type="InterPro" id="IPR015421">
    <property type="entry name" value="PyrdxlP-dep_Trfase_major"/>
</dbReference>
<sequence>MKLAKRVAALTPSSTLAITAKAKELKAAGHDVIGLGAGEPDFNTPQHIMEAAVKAMYDGHTKYTPSGGLATLKQEIIKKFQQDQQLDYKPSEIIVCVGAKHALYTLFQVILDEGDEVIIPTPYWVSYPEQVKLAGGVPVYVEGLEENEFKITPEQLKQAITNRTKAVIINSPSNPTGVIYTKEELQALGEVCVAHDILIVSDEIYEKLVYGGHEHVSIAQLSPELKKQTIIINGVSKSHSMTGWRIGYAAGDADIIRAMTDLASHSTSNPTSIAQYAAIAAYSGPQEPVEHMRQAFEQRLNIIYDRLVQIPGFSCVKPQGAFYLFPNAKEAATMTGYENVDAFVEALLDEAKVALVPGSGFGAPNNVRLSYATSLDLLEKAIQRIEWFISEKVR</sequence>
<evidence type="ECO:0000256" key="3">
    <source>
        <dbReference type="ARBA" id="ARBA00022576"/>
    </source>
</evidence>
<dbReference type="InterPro" id="IPR050596">
    <property type="entry name" value="AspAT/PAT-like"/>
</dbReference>
<accession>A0AAW7TE89</accession>
<proteinExistence type="inferred from homology"/>
<name>A0AAW7TE89_9BACL</name>
<dbReference type="Pfam" id="PF00155">
    <property type="entry name" value="Aminotran_1_2"/>
    <property type="match status" value="1"/>
</dbReference>
<keyword evidence="5" id="KW-0663">Pyridoxal phosphate</keyword>
<evidence type="ECO:0000256" key="4">
    <source>
        <dbReference type="ARBA" id="ARBA00022679"/>
    </source>
</evidence>
<keyword evidence="4 6" id="KW-0808">Transferase</keyword>
<evidence type="ECO:0000256" key="1">
    <source>
        <dbReference type="ARBA" id="ARBA00001933"/>
    </source>
</evidence>
<evidence type="ECO:0000259" key="7">
    <source>
        <dbReference type="Pfam" id="PF00155"/>
    </source>
</evidence>